<proteinExistence type="predicted"/>
<evidence type="ECO:0000313" key="2">
    <source>
        <dbReference type="Proteomes" id="UP000295254"/>
    </source>
</evidence>
<comment type="caution">
    <text evidence="1">The sequence shown here is derived from an EMBL/GenBank/DDBJ whole genome shotgun (WGS) entry which is preliminary data.</text>
</comment>
<reference evidence="2" key="1">
    <citation type="journal article" date="2019" name="bioRxiv">
        <title>Bacterially produced spermidine induces plant systemic susceptibility to pathogens.</title>
        <authorList>
            <person name="Melnyk R.A."/>
            <person name="Beskrovnaya P.A."/>
            <person name="Liu Z."/>
            <person name="Song Y."/>
            <person name="Haney C.H."/>
        </authorList>
    </citation>
    <scope>NUCLEOTIDE SEQUENCE [LARGE SCALE GENOMIC DNA]</scope>
    <source>
        <strain evidence="2">Dha-51</strain>
    </source>
</reference>
<dbReference type="OrthoDB" id="7028328at2"/>
<accession>A0A4R4K3X6</accession>
<dbReference type="EMBL" id="RRZK01000019">
    <property type="protein sequence ID" value="TDB62078.1"/>
    <property type="molecule type" value="Genomic_DNA"/>
</dbReference>
<sequence>MDNFMEQPTYKMNEGAILTQGWCRLVWWLQRDDSSGFSAYFLSSKAARRRQASSMSMACVSISHSA</sequence>
<organism evidence="1 2">
    <name type="scientific">Pseudomonas vancouverensis</name>
    <dbReference type="NCBI Taxonomy" id="95300"/>
    <lineage>
        <taxon>Bacteria</taxon>
        <taxon>Pseudomonadati</taxon>
        <taxon>Pseudomonadota</taxon>
        <taxon>Gammaproteobacteria</taxon>
        <taxon>Pseudomonadales</taxon>
        <taxon>Pseudomonadaceae</taxon>
        <taxon>Pseudomonas</taxon>
    </lineage>
</organism>
<keyword evidence="2" id="KW-1185">Reference proteome</keyword>
<dbReference type="Proteomes" id="UP000295254">
    <property type="component" value="Unassembled WGS sequence"/>
</dbReference>
<name>A0A4R4K3X6_PSEVA</name>
<protein>
    <submittedName>
        <fullName evidence="1">Uncharacterized protein</fullName>
    </submittedName>
</protein>
<evidence type="ECO:0000313" key="1">
    <source>
        <dbReference type="EMBL" id="TDB62078.1"/>
    </source>
</evidence>
<dbReference type="AlphaFoldDB" id="A0A4R4K3X6"/>
<gene>
    <name evidence="1" type="ORF">EIY72_15210</name>
</gene>